<name>A0A0Q3WVA3_9BACI</name>
<feature type="transmembrane region" description="Helical" evidence="1">
    <location>
        <begin position="102"/>
        <end position="122"/>
    </location>
</feature>
<feature type="transmembrane region" description="Helical" evidence="1">
    <location>
        <begin position="71"/>
        <end position="90"/>
    </location>
</feature>
<feature type="transmembrane region" description="Helical" evidence="1">
    <location>
        <begin position="181"/>
        <end position="198"/>
    </location>
</feature>
<dbReference type="InterPro" id="IPR000160">
    <property type="entry name" value="GGDEF_dom"/>
</dbReference>
<dbReference type="RefSeq" id="WP_055738181.1">
    <property type="nucleotide sequence ID" value="NZ_JAAIWL010000007.1"/>
</dbReference>
<gene>
    <name evidence="3" type="ORF">AN964_02350</name>
</gene>
<comment type="caution">
    <text evidence="3">The sequence shown here is derived from an EMBL/GenBank/DDBJ whole genome shotgun (WGS) entry which is preliminary data.</text>
</comment>
<dbReference type="PANTHER" id="PTHR45138">
    <property type="entry name" value="REGULATORY COMPONENTS OF SENSORY TRANSDUCTION SYSTEM"/>
    <property type="match status" value="1"/>
</dbReference>
<dbReference type="Gene3D" id="3.30.70.270">
    <property type="match status" value="1"/>
</dbReference>
<evidence type="ECO:0000313" key="3">
    <source>
        <dbReference type="EMBL" id="KQL52492.1"/>
    </source>
</evidence>
<dbReference type="EMBL" id="LJJC01000004">
    <property type="protein sequence ID" value="KQL52492.1"/>
    <property type="molecule type" value="Genomic_DNA"/>
</dbReference>
<dbReference type="PATRIC" id="fig|157838.3.peg.519"/>
<feature type="transmembrane region" description="Helical" evidence="1">
    <location>
        <begin position="31"/>
        <end position="51"/>
    </location>
</feature>
<dbReference type="InterPro" id="IPR029787">
    <property type="entry name" value="Nucleotide_cyclase"/>
</dbReference>
<keyword evidence="1" id="KW-0812">Transmembrane</keyword>
<proteinExistence type="predicted"/>
<feature type="domain" description="GGDEF" evidence="2">
    <location>
        <begin position="259"/>
        <end position="393"/>
    </location>
</feature>
<dbReference type="InterPro" id="IPR050469">
    <property type="entry name" value="Diguanylate_Cyclase"/>
</dbReference>
<evidence type="ECO:0000259" key="2">
    <source>
        <dbReference type="PROSITE" id="PS50887"/>
    </source>
</evidence>
<dbReference type="Proteomes" id="UP000051888">
    <property type="component" value="Unassembled WGS sequence"/>
</dbReference>
<accession>A0A0Q3WVA3</accession>
<dbReference type="CDD" id="cd01949">
    <property type="entry name" value="GGDEF"/>
    <property type="match status" value="1"/>
</dbReference>
<keyword evidence="1" id="KW-1133">Transmembrane helix</keyword>
<keyword evidence="1" id="KW-0472">Membrane</keyword>
<dbReference type="AlphaFoldDB" id="A0A0Q3WVA3"/>
<dbReference type="FunFam" id="3.30.70.270:FF:000001">
    <property type="entry name" value="Diguanylate cyclase domain protein"/>
    <property type="match status" value="1"/>
</dbReference>
<dbReference type="SMART" id="SM00267">
    <property type="entry name" value="GGDEF"/>
    <property type="match status" value="1"/>
</dbReference>
<dbReference type="GO" id="GO:0043709">
    <property type="term" value="P:cell adhesion involved in single-species biofilm formation"/>
    <property type="evidence" value="ECO:0007669"/>
    <property type="project" value="TreeGrafter"/>
</dbReference>
<dbReference type="PROSITE" id="PS50887">
    <property type="entry name" value="GGDEF"/>
    <property type="match status" value="1"/>
</dbReference>
<protein>
    <recommendedName>
        <fullName evidence="2">GGDEF domain-containing protein</fullName>
    </recommendedName>
</protein>
<dbReference type="STRING" id="157838.AN964_02350"/>
<dbReference type="Pfam" id="PF00990">
    <property type="entry name" value="GGDEF"/>
    <property type="match status" value="1"/>
</dbReference>
<dbReference type="NCBIfam" id="TIGR00254">
    <property type="entry name" value="GGDEF"/>
    <property type="match status" value="1"/>
</dbReference>
<sequence length="399" mass="44979">MKLITRIRNHPLNMNSKIAKEDMISTNNHRIYLLSIILMLIHLAHGCIFWMYDPGFKSAENVHKWRMGVAISHFTMFFVILVIGCTAYFFKQKKMDKSKAASFLQLIAIISYLLFGIVVSTFDQYVNAGINAFSSVCIGIAVIFFIHPISSLFIYGLAFVFFHFGISFTQNNHNILLSERVNSISVIGISFGIALITWRNSIYKIFQEKEIEAQNQILEEQNKQLEFLATHDSLTGLLNRMEFMKHTEIEIANSSNNQSETCVIIMDIDHFKHVNDHFGHPAGDQILKEVGILLKKMLGAKYFPARLGGEEFIFLLPDTSLTEAVLVAEQVKSAIQSNLFTVGNETIIITASLGVASLNTEEADPFTSCYHRADIALYKAKNNGRNRVVCARGEALTYG</sequence>
<dbReference type="PANTHER" id="PTHR45138:SF9">
    <property type="entry name" value="DIGUANYLATE CYCLASE DGCM-RELATED"/>
    <property type="match status" value="1"/>
</dbReference>
<dbReference type="GO" id="GO:0052621">
    <property type="term" value="F:diguanylate cyclase activity"/>
    <property type="evidence" value="ECO:0007669"/>
    <property type="project" value="TreeGrafter"/>
</dbReference>
<dbReference type="GO" id="GO:1902201">
    <property type="term" value="P:negative regulation of bacterial-type flagellum-dependent cell motility"/>
    <property type="evidence" value="ECO:0007669"/>
    <property type="project" value="TreeGrafter"/>
</dbReference>
<dbReference type="InterPro" id="IPR043128">
    <property type="entry name" value="Rev_trsase/Diguanyl_cyclase"/>
</dbReference>
<dbReference type="OrthoDB" id="9759607at2"/>
<organism evidence="3 4">
    <name type="scientific">Heyndrickxia shackletonii</name>
    <dbReference type="NCBI Taxonomy" id="157838"/>
    <lineage>
        <taxon>Bacteria</taxon>
        <taxon>Bacillati</taxon>
        <taxon>Bacillota</taxon>
        <taxon>Bacilli</taxon>
        <taxon>Bacillales</taxon>
        <taxon>Bacillaceae</taxon>
        <taxon>Heyndrickxia</taxon>
    </lineage>
</organism>
<reference evidence="3 4" key="1">
    <citation type="submission" date="2015-09" db="EMBL/GenBank/DDBJ databases">
        <title>Genome sequencing project for genomic taxonomy and phylogenomics of Bacillus-like bacteria.</title>
        <authorList>
            <person name="Liu B."/>
            <person name="Wang J."/>
            <person name="Zhu Y."/>
            <person name="Liu G."/>
            <person name="Chen Q."/>
            <person name="Chen Z."/>
            <person name="Lan J."/>
            <person name="Che J."/>
            <person name="Ge C."/>
            <person name="Shi H."/>
            <person name="Pan Z."/>
            <person name="Liu X."/>
        </authorList>
    </citation>
    <scope>NUCLEOTIDE SEQUENCE [LARGE SCALE GENOMIC DNA]</scope>
    <source>
        <strain evidence="3 4">LMG 18435</strain>
    </source>
</reference>
<dbReference type="SUPFAM" id="SSF55073">
    <property type="entry name" value="Nucleotide cyclase"/>
    <property type="match status" value="1"/>
</dbReference>
<keyword evidence="4" id="KW-1185">Reference proteome</keyword>
<evidence type="ECO:0000256" key="1">
    <source>
        <dbReference type="SAM" id="Phobius"/>
    </source>
</evidence>
<dbReference type="GO" id="GO:0005886">
    <property type="term" value="C:plasma membrane"/>
    <property type="evidence" value="ECO:0007669"/>
    <property type="project" value="TreeGrafter"/>
</dbReference>
<evidence type="ECO:0000313" key="4">
    <source>
        <dbReference type="Proteomes" id="UP000051888"/>
    </source>
</evidence>